<evidence type="ECO:0000313" key="1">
    <source>
        <dbReference type="EMBL" id="CEL03927.1"/>
    </source>
</evidence>
<sequence>MLYGTDPSTLSAVRATMEHNFIMPLQLQRYWPGLKLSLSRLRAFHRACLENHSHRNFDMDQWMITFLNRYQSTVPERSVAGGQANSWDVGQPIIGSPDAGQLWREIAGFTS</sequence>
<reference evidence="2" key="1">
    <citation type="journal article" date="2016" name="Genome Announc.">
        <title>Draft genome sequences of fungus Aspergillus calidoustus.</title>
        <authorList>
            <person name="Horn F."/>
            <person name="Linde J."/>
            <person name="Mattern D.J."/>
            <person name="Walther G."/>
            <person name="Guthke R."/>
            <person name="Scherlach K."/>
            <person name="Martin K."/>
            <person name="Brakhage A.A."/>
            <person name="Petzke L."/>
            <person name="Valiante V."/>
        </authorList>
    </citation>
    <scope>NUCLEOTIDE SEQUENCE [LARGE SCALE GENOMIC DNA]</scope>
    <source>
        <strain evidence="2">SF006504</strain>
    </source>
</reference>
<gene>
    <name evidence="1" type="ORF">ASPCAL05064</name>
</gene>
<evidence type="ECO:0000313" key="2">
    <source>
        <dbReference type="Proteomes" id="UP000054771"/>
    </source>
</evidence>
<proteinExistence type="predicted"/>
<dbReference type="Proteomes" id="UP000054771">
    <property type="component" value="Unassembled WGS sequence"/>
</dbReference>
<protein>
    <submittedName>
        <fullName evidence="1">Uncharacterized protein</fullName>
    </submittedName>
</protein>
<name>A0A0U5FYR8_ASPCI</name>
<keyword evidence="2" id="KW-1185">Reference proteome</keyword>
<dbReference type="AlphaFoldDB" id="A0A0U5FYR8"/>
<accession>A0A0U5FYR8</accession>
<dbReference type="EMBL" id="CDMC01000004">
    <property type="protein sequence ID" value="CEL03927.1"/>
    <property type="molecule type" value="Genomic_DNA"/>
</dbReference>
<organism evidence="1 2">
    <name type="scientific">Aspergillus calidoustus</name>
    <dbReference type="NCBI Taxonomy" id="454130"/>
    <lineage>
        <taxon>Eukaryota</taxon>
        <taxon>Fungi</taxon>
        <taxon>Dikarya</taxon>
        <taxon>Ascomycota</taxon>
        <taxon>Pezizomycotina</taxon>
        <taxon>Eurotiomycetes</taxon>
        <taxon>Eurotiomycetidae</taxon>
        <taxon>Eurotiales</taxon>
        <taxon>Aspergillaceae</taxon>
        <taxon>Aspergillus</taxon>
        <taxon>Aspergillus subgen. Nidulantes</taxon>
    </lineage>
</organism>